<dbReference type="InterPro" id="IPR023696">
    <property type="entry name" value="Ureohydrolase_dom_sf"/>
</dbReference>
<feature type="domain" description="Histone deacetylase" evidence="7">
    <location>
        <begin position="36"/>
        <end position="324"/>
    </location>
</feature>
<name>A0ABP0UTF0_9BRYO</name>
<dbReference type="Proteomes" id="UP001497512">
    <property type="component" value="Chromosome 6"/>
</dbReference>
<dbReference type="EMBL" id="OZ019898">
    <property type="protein sequence ID" value="CAK9228544.1"/>
    <property type="molecule type" value="Genomic_DNA"/>
</dbReference>
<evidence type="ECO:0000313" key="9">
    <source>
        <dbReference type="Proteomes" id="UP001497512"/>
    </source>
</evidence>
<dbReference type="Pfam" id="PF04720">
    <property type="entry name" value="PDDEXK_6"/>
    <property type="match status" value="1"/>
</dbReference>
<proteinExistence type="inferred from homology"/>
<evidence type="ECO:0000256" key="3">
    <source>
        <dbReference type="ARBA" id="ARBA00022801"/>
    </source>
</evidence>
<feature type="region of interest" description="Disordered" evidence="6">
    <location>
        <begin position="689"/>
        <end position="715"/>
    </location>
</feature>
<dbReference type="EC" id="3.5.1.98" evidence="2"/>
<dbReference type="PANTHER" id="PTHR10625:SF44">
    <property type="entry name" value="HISTONE DEACETYLASE 19"/>
    <property type="match status" value="1"/>
</dbReference>
<dbReference type="SUPFAM" id="SSF52768">
    <property type="entry name" value="Arginase/deacetylase"/>
    <property type="match status" value="1"/>
</dbReference>
<dbReference type="NCBIfam" id="TIGR01615">
    <property type="entry name" value="A_thal_3542"/>
    <property type="match status" value="1"/>
</dbReference>
<feature type="compositionally biased region" description="Basic and acidic residues" evidence="6">
    <location>
        <begin position="407"/>
        <end position="416"/>
    </location>
</feature>
<reference evidence="8" key="1">
    <citation type="submission" date="2024-02" db="EMBL/GenBank/DDBJ databases">
        <authorList>
            <consortium name="ELIXIR-Norway"/>
            <consortium name="Elixir Norway"/>
        </authorList>
    </citation>
    <scope>NUCLEOTIDE SEQUENCE</scope>
</reference>
<dbReference type="InterPro" id="IPR006502">
    <property type="entry name" value="PDDEXK-like"/>
</dbReference>
<sequence length="778" mass="87846">MDRSGNSLPSGNDGTKRRVAYFYDNEVGNYYYGQGHPMKPHRIRMAHSLLVHYGVHQRMEVLRPYPARDRDLCRFHADDYVAFLRSVTPETQHEQLRALKRFNVGEDCPVFDGLYSFCQTYAGGSVGGAVKLNHGHSDIAINWAGGLHHAKKCEASGFCYVNDIVLAILELLKYHARVLYIDIDIHHGDGVEEAFYTTDRVMTVSFHKFGDYFPGTGDLRDIGYGKGKYYALNVPLNDGIDDESYQSLFKPLITKVMEVFQPGAVVLQCGADSLSGDRLGCFNLSVKGHAECVRFVRSFNVPLLLVGGGGYTIRNVARCWCYETGVAVGMDLEDKMPYNEYYEYFGPDYTLHVTPSNMENQNSRAYLDTIRERLLQNLSTLQHVPSVPFYERPPDTELPEDEDEEMEVRHKGRVWDSEMSDSDSEERRHQRRHHDAAGLVPCKTGLETSLLGEVLKAIDGLSLSESVQTTASSTTKEEEEEQDSSATKCTSPSPPPAPHVHLRRTVMKHLRDAGFNAGICKARWAHTGGFPGGDYEYIDVVMGIADGKSSGRILVDTDFRTQFEIARPTQQYKSLVQLLPTVFVGEAERLQSILNLMSDAIKRSVKKRGLDLPPWRKTEYIRAKWFSPYRRTTNEVSQSKTNPAETAAVHNFACIATRGKGCDSNFTNDMDLLLFQKTDSRPVMREMKNDVRSRRPTKGLNVKKQEEETGPEEALRRDVNPHYAKTDHDHHIIVKEIDNTAWQPPEVKPKAAKRPPPFAGLSAIFKQSDLTRNKMSKV</sequence>
<feature type="region of interest" description="Disordered" evidence="6">
    <location>
        <begin position="740"/>
        <end position="778"/>
    </location>
</feature>
<dbReference type="Pfam" id="PF00850">
    <property type="entry name" value="Hist_deacetyl"/>
    <property type="match status" value="1"/>
</dbReference>
<dbReference type="PRINTS" id="PR01271">
    <property type="entry name" value="HISDACETLASE"/>
</dbReference>
<evidence type="ECO:0000256" key="4">
    <source>
        <dbReference type="ARBA" id="ARBA00022853"/>
    </source>
</evidence>
<feature type="compositionally biased region" description="Basic and acidic residues" evidence="6">
    <location>
        <begin position="703"/>
        <end position="715"/>
    </location>
</feature>
<feature type="region of interest" description="Disordered" evidence="6">
    <location>
        <begin position="386"/>
        <end position="436"/>
    </location>
</feature>
<dbReference type="PANTHER" id="PTHR10625">
    <property type="entry name" value="HISTONE DEACETYLASE HDAC1-RELATED"/>
    <property type="match status" value="1"/>
</dbReference>
<dbReference type="PRINTS" id="PR01270">
    <property type="entry name" value="HDASUPER"/>
</dbReference>
<comment type="catalytic activity">
    <reaction evidence="5">
        <text>N(6)-acetyl-L-lysyl-[histone] + H2O = L-lysyl-[histone] + acetate</text>
        <dbReference type="Rhea" id="RHEA:58196"/>
        <dbReference type="Rhea" id="RHEA-COMP:9845"/>
        <dbReference type="Rhea" id="RHEA-COMP:11338"/>
        <dbReference type="ChEBI" id="CHEBI:15377"/>
        <dbReference type="ChEBI" id="CHEBI:29969"/>
        <dbReference type="ChEBI" id="CHEBI:30089"/>
        <dbReference type="ChEBI" id="CHEBI:61930"/>
        <dbReference type="EC" id="3.5.1.98"/>
    </reaction>
</comment>
<comment type="similarity">
    <text evidence="1">Belongs to the histone deacetylase family. HD type 1 subfamily.</text>
</comment>
<dbReference type="InterPro" id="IPR023801">
    <property type="entry name" value="His_deacetylse_dom"/>
</dbReference>
<keyword evidence="3" id="KW-0378">Hydrolase</keyword>
<evidence type="ECO:0000313" key="8">
    <source>
        <dbReference type="EMBL" id="CAK9228544.1"/>
    </source>
</evidence>
<evidence type="ECO:0000256" key="5">
    <source>
        <dbReference type="ARBA" id="ARBA00048287"/>
    </source>
</evidence>
<feature type="compositionally biased region" description="Acidic residues" evidence="6">
    <location>
        <begin position="397"/>
        <end position="406"/>
    </location>
</feature>
<organism evidence="8 9">
    <name type="scientific">Sphagnum troendelagicum</name>
    <dbReference type="NCBI Taxonomy" id="128251"/>
    <lineage>
        <taxon>Eukaryota</taxon>
        <taxon>Viridiplantae</taxon>
        <taxon>Streptophyta</taxon>
        <taxon>Embryophyta</taxon>
        <taxon>Bryophyta</taxon>
        <taxon>Sphagnophytina</taxon>
        <taxon>Sphagnopsida</taxon>
        <taxon>Sphagnales</taxon>
        <taxon>Sphagnaceae</taxon>
        <taxon>Sphagnum</taxon>
    </lineage>
</organism>
<keyword evidence="4" id="KW-0156">Chromatin regulator</keyword>
<evidence type="ECO:0000259" key="7">
    <source>
        <dbReference type="Pfam" id="PF00850"/>
    </source>
</evidence>
<dbReference type="Gene3D" id="3.40.800.20">
    <property type="entry name" value="Histone deacetylase domain"/>
    <property type="match status" value="1"/>
</dbReference>
<protein>
    <recommendedName>
        <fullName evidence="2">histone deacetylase</fullName>
        <ecNumber evidence="2">3.5.1.98</ecNumber>
    </recommendedName>
</protein>
<gene>
    <name evidence="8" type="ORF">CSSPTR1EN2_LOCUS19184</name>
</gene>
<dbReference type="InterPro" id="IPR037138">
    <property type="entry name" value="His_deacetylse_dom_sf"/>
</dbReference>
<evidence type="ECO:0000256" key="2">
    <source>
        <dbReference type="ARBA" id="ARBA00012111"/>
    </source>
</evidence>
<feature type="region of interest" description="Disordered" evidence="6">
    <location>
        <begin position="465"/>
        <end position="499"/>
    </location>
</feature>
<dbReference type="InterPro" id="IPR000286">
    <property type="entry name" value="HDACs"/>
</dbReference>
<evidence type="ECO:0000256" key="1">
    <source>
        <dbReference type="ARBA" id="ARBA00006457"/>
    </source>
</evidence>
<dbReference type="InterPro" id="IPR003084">
    <property type="entry name" value="HDAC_I/II"/>
</dbReference>
<keyword evidence="9" id="KW-1185">Reference proteome</keyword>
<accession>A0ABP0UTF0</accession>
<evidence type="ECO:0000256" key="6">
    <source>
        <dbReference type="SAM" id="MobiDB-lite"/>
    </source>
</evidence>